<dbReference type="GO" id="GO:0006508">
    <property type="term" value="P:proteolysis"/>
    <property type="evidence" value="ECO:0007669"/>
    <property type="project" value="UniProtKB-UniRule"/>
</dbReference>
<feature type="active site" description="Proton donor/acceptor" evidence="3">
    <location>
        <position position="275"/>
    </location>
</feature>
<keyword evidence="1" id="KW-0482">Metalloprotease</keyword>
<proteinExistence type="inferred from homology"/>
<comment type="caution">
    <text evidence="4">The sequence shown here is derived from an EMBL/GenBank/DDBJ whole genome shotgun (WGS) entry which is preliminary data.</text>
</comment>
<dbReference type="CDD" id="cd06460">
    <property type="entry name" value="M32_Taq"/>
    <property type="match status" value="1"/>
</dbReference>
<dbReference type="EMBL" id="DVLW01000002">
    <property type="protein sequence ID" value="HIT93553.1"/>
    <property type="molecule type" value="Genomic_DNA"/>
</dbReference>
<dbReference type="InterPro" id="IPR001333">
    <property type="entry name" value="Peptidase_M32_Taq"/>
</dbReference>
<feature type="binding site" evidence="2">
    <location>
        <position position="278"/>
    </location>
    <ligand>
        <name>Zn(2+)</name>
        <dbReference type="ChEBI" id="CHEBI:29105"/>
        <note>catalytic</note>
    </ligand>
</feature>
<sequence>MNKLTEYTERLCEISARLKKYGEMASIAQYDMTATAPAGAAARRGELLAFIHEQTRHILLSPQTIETVRFLSEEENLSQLDDRMAGELRIYRRRIDAVTGVPEKLLSELSVLTQTTEQLWIGCKHTGEYGQLRKNLARIIALQKEVAECRVAAQNRQAPAHPLDPIIDETDAGMTVEKLTILFDEIRRRTVPLLRKITESGYMPDTGFVASGCPETVQRRIAWQLLEKIGYSSRYGIVGSGEHPCTYGVNRWDVRFTDHFYEDNLLKGTISAMHEGGHGLYEMNVDPELTDLLVGSGSHGAMHESSSRFWENIIGRSLPFWEFAAPVFIRETGIDGVTPEMFWQAVNLVKPGPVRIYADELSYNLHIMMRFELEKQLFDGSLSVDDLDDAWDALSQEYLGVRPQKPAEGWAQDMHWPAGMFGYFQSYTLGNLYSAQIAAHLRKQMPDFDDLVRRGEFDPIRQWLTENWYRYGQIYTNEQLLDKMTGEPLKAGYLCDYLEEKFGRLYSL</sequence>
<keyword evidence="1 2" id="KW-0479">Metal-binding</keyword>
<reference evidence="4" key="1">
    <citation type="submission" date="2020-10" db="EMBL/GenBank/DDBJ databases">
        <authorList>
            <person name="Gilroy R."/>
        </authorList>
    </citation>
    <scope>NUCLEOTIDE SEQUENCE</scope>
    <source>
        <strain evidence="4">ChiBcec7-5410</strain>
    </source>
</reference>
<dbReference type="Pfam" id="PF02074">
    <property type="entry name" value="Peptidase_M32"/>
    <property type="match status" value="1"/>
</dbReference>
<accession>A0A9D1KQ21</accession>
<dbReference type="Proteomes" id="UP000824160">
    <property type="component" value="Unassembled WGS sequence"/>
</dbReference>
<keyword evidence="1" id="KW-0378">Hydrolase</keyword>
<dbReference type="AlphaFoldDB" id="A0A9D1KQ21"/>
<name>A0A9D1KQ21_9FIRM</name>
<dbReference type="GO" id="GO:0004181">
    <property type="term" value="F:metallocarboxypeptidase activity"/>
    <property type="evidence" value="ECO:0007669"/>
    <property type="project" value="UniProtKB-UniRule"/>
</dbReference>
<protein>
    <recommendedName>
        <fullName evidence="1">Metal-dependent carboxypeptidase</fullName>
        <ecNumber evidence="1">3.4.17.19</ecNumber>
    </recommendedName>
</protein>
<dbReference type="GO" id="GO:0046872">
    <property type="term" value="F:metal ion binding"/>
    <property type="evidence" value="ECO:0007669"/>
    <property type="project" value="UniProtKB-KW"/>
</dbReference>
<organism evidence="4 5">
    <name type="scientific">Candidatus Faecivivens stercoripullorum</name>
    <dbReference type="NCBI Taxonomy" id="2840805"/>
    <lineage>
        <taxon>Bacteria</taxon>
        <taxon>Bacillati</taxon>
        <taxon>Bacillota</taxon>
        <taxon>Clostridia</taxon>
        <taxon>Eubacteriales</taxon>
        <taxon>Oscillospiraceae</taxon>
        <taxon>Oscillospiraceae incertae sedis</taxon>
        <taxon>Candidatus Faecivivens</taxon>
    </lineage>
</organism>
<evidence type="ECO:0000256" key="3">
    <source>
        <dbReference type="PIRSR" id="PIRSR006615-2"/>
    </source>
</evidence>
<evidence type="ECO:0000313" key="4">
    <source>
        <dbReference type="EMBL" id="HIT93553.1"/>
    </source>
</evidence>
<evidence type="ECO:0000313" key="5">
    <source>
        <dbReference type="Proteomes" id="UP000824160"/>
    </source>
</evidence>
<dbReference type="Gene3D" id="1.10.1370.30">
    <property type="match status" value="1"/>
</dbReference>
<keyword evidence="1" id="KW-0645">Protease</keyword>
<dbReference type="PANTHER" id="PTHR34217">
    <property type="entry name" value="METAL-DEPENDENT CARBOXYPEPTIDASE"/>
    <property type="match status" value="1"/>
</dbReference>
<comment type="catalytic activity">
    <reaction evidence="1">
        <text>Release of a C-terminal amino acid with broad specificity, except for -Pro.</text>
        <dbReference type="EC" id="3.4.17.19"/>
    </reaction>
</comment>
<dbReference type="PANTHER" id="PTHR34217:SF1">
    <property type="entry name" value="CARBOXYPEPTIDASE 1"/>
    <property type="match status" value="1"/>
</dbReference>
<dbReference type="PRINTS" id="PR00998">
    <property type="entry name" value="CRBOXYPTASET"/>
</dbReference>
<dbReference type="SUPFAM" id="SSF55486">
    <property type="entry name" value="Metalloproteases ('zincins'), catalytic domain"/>
    <property type="match status" value="1"/>
</dbReference>
<comment type="function">
    <text evidence="1">Broad specificity carboxypetidase that releases amino acids sequentially from the C-terminus, including neutral, aromatic, polar and basic residues.</text>
</comment>
<comment type="cofactor">
    <cofactor evidence="2">
        <name>Zn(2+)</name>
        <dbReference type="ChEBI" id="CHEBI:29105"/>
    </cofactor>
    <text evidence="2">Binds 1 zinc ion per subunit.</text>
</comment>
<gene>
    <name evidence="4" type="ORF">IAC43_00040</name>
</gene>
<keyword evidence="1 4" id="KW-0121">Carboxypeptidase</keyword>
<dbReference type="EC" id="3.4.17.19" evidence="1"/>
<comment type="similarity">
    <text evidence="1">Belongs to the peptidase M32 family.</text>
</comment>
<evidence type="ECO:0000256" key="2">
    <source>
        <dbReference type="PIRSR" id="PIRSR006615-1"/>
    </source>
</evidence>
<feature type="binding site" evidence="2">
    <location>
        <position position="274"/>
    </location>
    <ligand>
        <name>Zn(2+)</name>
        <dbReference type="ChEBI" id="CHEBI:29105"/>
        <note>catalytic</note>
    </ligand>
</feature>
<keyword evidence="2" id="KW-0862">Zinc</keyword>
<feature type="binding site" evidence="2">
    <location>
        <position position="304"/>
    </location>
    <ligand>
        <name>Zn(2+)</name>
        <dbReference type="ChEBI" id="CHEBI:29105"/>
        <note>catalytic</note>
    </ligand>
</feature>
<reference evidence="4" key="2">
    <citation type="journal article" date="2021" name="PeerJ">
        <title>Extensive microbial diversity within the chicken gut microbiome revealed by metagenomics and culture.</title>
        <authorList>
            <person name="Gilroy R."/>
            <person name="Ravi A."/>
            <person name="Getino M."/>
            <person name="Pursley I."/>
            <person name="Horton D.L."/>
            <person name="Alikhan N.F."/>
            <person name="Baker D."/>
            <person name="Gharbi K."/>
            <person name="Hall N."/>
            <person name="Watson M."/>
            <person name="Adriaenssens E.M."/>
            <person name="Foster-Nyarko E."/>
            <person name="Jarju S."/>
            <person name="Secka A."/>
            <person name="Antonio M."/>
            <person name="Oren A."/>
            <person name="Chaudhuri R.R."/>
            <person name="La Ragione R."/>
            <person name="Hildebrand F."/>
            <person name="Pallen M.J."/>
        </authorList>
    </citation>
    <scope>NUCLEOTIDE SEQUENCE</scope>
    <source>
        <strain evidence="4">ChiBcec7-5410</strain>
    </source>
</reference>
<dbReference type="PROSITE" id="PS52034">
    <property type="entry name" value="PEPTIDASE_M32"/>
    <property type="match status" value="1"/>
</dbReference>
<evidence type="ECO:0000256" key="1">
    <source>
        <dbReference type="PIRNR" id="PIRNR006615"/>
    </source>
</evidence>
<dbReference type="PIRSF" id="PIRSF006615">
    <property type="entry name" value="Zn_crbxpep_Taq"/>
    <property type="match status" value="1"/>
</dbReference>